<feature type="transmembrane region" description="Helical" evidence="9">
    <location>
        <begin position="274"/>
        <end position="292"/>
    </location>
</feature>
<evidence type="ECO:0000256" key="2">
    <source>
        <dbReference type="ARBA" id="ARBA00022448"/>
    </source>
</evidence>
<evidence type="ECO:0000256" key="5">
    <source>
        <dbReference type="ARBA" id="ARBA00022970"/>
    </source>
</evidence>
<evidence type="ECO:0000313" key="11">
    <source>
        <dbReference type="Proteomes" id="UP000036449"/>
    </source>
</evidence>
<keyword evidence="6 9" id="KW-1133">Transmembrane helix</keyword>
<dbReference type="GO" id="GO:0005886">
    <property type="term" value="C:plasma membrane"/>
    <property type="evidence" value="ECO:0007669"/>
    <property type="project" value="UniProtKB-SubCell"/>
</dbReference>
<evidence type="ECO:0000313" key="10">
    <source>
        <dbReference type="EMBL" id="KMO40718.1"/>
    </source>
</evidence>
<evidence type="ECO:0000256" key="1">
    <source>
        <dbReference type="ARBA" id="ARBA00004651"/>
    </source>
</evidence>
<feature type="transmembrane region" description="Helical" evidence="9">
    <location>
        <begin position="198"/>
        <end position="220"/>
    </location>
</feature>
<evidence type="ECO:0000256" key="7">
    <source>
        <dbReference type="ARBA" id="ARBA00023136"/>
    </source>
</evidence>
<feature type="transmembrane region" description="Helical" evidence="9">
    <location>
        <begin position="105"/>
        <end position="128"/>
    </location>
</feature>
<evidence type="ECO:0000256" key="8">
    <source>
        <dbReference type="ARBA" id="ARBA00037998"/>
    </source>
</evidence>
<comment type="similarity">
    <text evidence="8">Belongs to the binding-protein-dependent transport system permease family. LivHM subfamily.</text>
</comment>
<dbReference type="Proteomes" id="UP000036449">
    <property type="component" value="Unassembled WGS sequence"/>
</dbReference>
<protein>
    <submittedName>
        <fullName evidence="10">ABC transporter permease</fullName>
    </submittedName>
</protein>
<keyword evidence="3" id="KW-1003">Cell membrane</keyword>
<proteinExistence type="inferred from homology"/>
<evidence type="ECO:0000256" key="6">
    <source>
        <dbReference type="ARBA" id="ARBA00022989"/>
    </source>
</evidence>
<dbReference type="OrthoDB" id="9807115at2"/>
<keyword evidence="5" id="KW-0029">Amino-acid transport</keyword>
<organism evidence="10 11">
    <name type="scientific">Methylobacterium tarhaniae</name>
    <dbReference type="NCBI Taxonomy" id="1187852"/>
    <lineage>
        <taxon>Bacteria</taxon>
        <taxon>Pseudomonadati</taxon>
        <taxon>Pseudomonadota</taxon>
        <taxon>Alphaproteobacteria</taxon>
        <taxon>Hyphomicrobiales</taxon>
        <taxon>Methylobacteriaceae</taxon>
        <taxon>Methylobacterium</taxon>
    </lineage>
</organism>
<feature type="transmembrane region" description="Helical" evidence="9">
    <location>
        <begin position="240"/>
        <end position="262"/>
    </location>
</feature>
<dbReference type="CDD" id="cd06582">
    <property type="entry name" value="TM_PBP1_LivH_like"/>
    <property type="match status" value="1"/>
</dbReference>
<feature type="transmembrane region" description="Helical" evidence="9">
    <location>
        <begin position="148"/>
        <end position="169"/>
    </location>
</feature>
<evidence type="ECO:0000256" key="3">
    <source>
        <dbReference type="ARBA" id="ARBA00022475"/>
    </source>
</evidence>
<accession>A0A0J6T576</accession>
<keyword evidence="2" id="KW-0813">Transport</keyword>
<comment type="caution">
    <text evidence="10">The sequence shown here is derived from an EMBL/GenBank/DDBJ whole genome shotgun (WGS) entry which is preliminary data.</text>
</comment>
<dbReference type="RefSeq" id="WP_048451471.1">
    <property type="nucleotide sequence ID" value="NZ_JBNNPJ010000145.1"/>
</dbReference>
<name>A0A0J6T576_9HYPH</name>
<gene>
    <name evidence="10" type="ORF">VQ03_13885</name>
</gene>
<dbReference type="PANTHER" id="PTHR11795:SF442">
    <property type="entry name" value="ABC TRANSPORTER ATP-BINDING PROTEIN"/>
    <property type="match status" value="1"/>
</dbReference>
<dbReference type="GO" id="GO:0022857">
    <property type="term" value="F:transmembrane transporter activity"/>
    <property type="evidence" value="ECO:0007669"/>
    <property type="project" value="InterPro"/>
</dbReference>
<sequence>MSELTLGGFPLDLLALQVVTGIALGAIYVLVGIGLSLIFGLMNVVNFAHGAFFMLGAYVGVFLYGYTGSFWLSLVAAPVAMGLLGLAVERVLVRPLYGRGIDDPLLLTFGLSYVMIEAVRIAFGLTGLPFGAPPELRGGIDIGIGYFPLYRLFLIVFAGLVVGALWLFIERTSFGLVIRAGARDPQIVQVLGIRISRVWLAIFGLGCALAGLAGILAAPLQGVTPEMGIPVLAEAFVVTVVGGMGSLAGAVLAGLIVGIVVAMTSLVAPDMTKMAIFALMALVLLVRPRGLLGRAGALG</sequence>
<feature type="transmembrane region" description="Helical" evidence="9">
    <location>
        <begin position="14"/>
        <end position="37"/>
    </location>
</feature>
<keyword evidence="7 9" id="KW-0472">Membrane</keyword>
<dbReference type="EMBL" id="LABZ01000092">
    <property type="protein sequence ID" value="KMO40718.1"/>
    <property type="molecule type" value="Genomic_DNA"/>
</dbReference>
<evidence type="ECO:0000256" key="9">
    <source>
        <dbReference type="SAM" id="Phobius"/>
    </source>
</evidence>
<comment type="subcellular location">
    <subcellularLocation>
        <location evidence="1">Cell membrane</location>
        <topology evidence="1">Multi-pass membrane protein</topology>
    </subcellularLocation>
</comment>
<dbReference type="InterPro" id="IPR001851">
    <property type="entry name" value="ABC_transp_permease"/>
</dbReference>
<keyword evidence="4 9" id="KW-0812">Transmembrane</keyword>
<dbReference type="PANTHER" id="PTHR11795">
    <property type="entry name" value="BRANCHED-CHAIN AMINO ACID TRANSPORT SYSTEM PERMEASE PROTEIN LIVH"/>
    <property type="match status" value="1"/>
</dbReference>
<dbReference type="Pfam" id="PF02653">
    <property type="entry name" value="BPD_transp_2"/>
    <property type="match status" value="1"/>
</dbReference>
<dbReference type="AlphaFoldDB" id="A0A0J6T576"/>
<dbReference type="InterPro" id="IPR052157">
    <property type="entry name" value="BCAA_transport_permease"/>
</dbReference>
<evidence type="ECO:0000256" key="4">
    <source>
        <dbReference type="ARBA" id="ARBA00022692"/>
    </source>
</evidence>
<reference evidence="10 11" key="1">
    <citation type="submission" date="2015-03" db="EMBL/GenBank/DDBJ databases">
        <title>Genome sequencing of Methylobacterium tarhaniae DSM 25844.</title>
        <authorList>
            <person name="Chaudhry V."/>
            <person name="Patil P.B."/>
        </authorList>
    </citation>
    <scope>NUCLEOTIDE SEQUENCE [LARGE SCALE GENOMIC DNA]</scope>
    <source>
        <strain evidence="10 11">DSM 25844</strain>
    </source>
</reference>
<dbReference type="GO" id="GO:0006865">
    <property type="term" value="P:amino acid transport"/>
    <property type="evidence" value="ECO:0007669"/>
    <property type="project" value="UniProtKB-KW"/>
</dbReference>
<keyword evidence="11" id="KW-1185">Reference proteome</keyword>
<dbReference type="PATRIC" id="fig|1187852.3.peg.6844"/>
<feature type="transmembrane region" description="Helical" evidence="9">
    <location>
        <begin position="44"/>
        <end position="64"/>
    </location>
</feature>
<feature type="transmembrane region" description="Helical" evidence="9">
    <location>
        <begin position="70"/>
        <end position="93"/>
    </location>
</feature>